<evidence type="ECO:0000256" key="4">
    <source>
        <dbReference type="ARBA" id="ARBA00022989"/>
    </source>
</evidence>
<dbReference type="PANTHER" id="PTHR33529:SF6">
    <property type="entry name" value="YJGP_YJGQ FAMILY PERMEASE"/>
    <property type="match status" value="1"/>
</dbReference>
<dbReference type="RefSeq" id="WP_285607116.1">
    <property type="nucleotide sequence ID" value="NZ_BSDC01000001.1"/>
</dbReference>
<evidence type="ECO:0000256" key="2">
    <source>
        <dbReference type="ARBA" id="ARBA00022475"/>
    </source>
</evidence>
<evidence type="ECO:0000256" key="3">
    <source>
        <dbReference type="ARBA" id="ARBA00022692"/>
    </source>
</evidence>
<feature type="transmembrane region" description="Helical" evidence="6">
    <location>
        <begin position="714"/>
        <end position="734"/>
    </location>
</feature>
<feature type="transmembrane region" description="Helical" evidence="6">
    <location>
        <begin position="514"/>
        <end position="534"/>
    </location>
</feature>
<evidence type="ECO:0000313" key="7">
    <source>
        <dbReference type="EMBL" id="GLH66657.1"/>
    </source>
</evidence>
<dbReference type="Proteomes" id="UP001165044">
    <property type="component" value="Unassembled WGS sequence"/>
</dbReference>
<feature type="transmembrane region" description="Helical" evidence="6">
    <location>
        <begin position="466"/>
        <end position="486"/>
    </location>
</feature>
<keyword evidence="5 6" id="KW-0472">Membrane</keyword>
<evidence type="ECO:0008006" key="9">
    <source>
        <dbReference type="Google" id="ProtNLM"/>
    </source>
</evidence>
<feature type="transmembrane region" description="Helical" evidence="6">
    <location>
        <begin position="17"/>
        <end position="37"/>
    </location>
</feature>
<keyword evidence="4 6" id="KW-1133">Transmembrane helix</keyword>
<comment type="subcellular location">
    <subcellularLocation>
        <location evidence="1">Cell membrane</location>
        <topology evidence="1">Multi-pass membrane protein</topology>
    </subcellularLocation>
</comment>
<feature type="transmembrane region" description="Helical" evidence="6">
    <location>
        <begin position="340"/>
        <end position="358"/>
    </location>
</feature>
<feature type="transmembrane region" description="Helical" evidence="6">
    <location>
        <begin position="49"/>
        <end position="76"/>
    </location>
</feature>
<evidence type="ECO:0000313" key="8">
    <source>
        <dbReference type="Proteomes" id="UP001165044"/>
    </source>
</evidence>
<sequence length="739" mass="81172">MPSVLTRYILRRWTTPFLGALFFYGFLLVSWEMIAISKEIFSQGAPLRWMFPLLMLSLPETFSMVLPMAAVLGGLVGTQQMMEGSELVAAQGLGAGRRTWFAPWAIMACGLLLLASFNAHVLVPTSAGLQQSLRRKMSEAAKARFLRPGSPPWHPPGSPDTAFWVSEGGQIHLMESTAQGTQHMTASQMTYALESAPSGDAEIRLHLSDLQGVLFQPAAGGSVIHLKQEQQILRFLVPAGPRLLAPIPLRYKSSRALLQTYGDATTPTPLRQQSAIELGRRITLPVAGLSLLLMGIALGFGHPRFYRGGAVIKSLGVILVYYLMMKYFEDMVLGGKATSIYPTLLLPFLFLGAAWFIFNQRLSPHRTRPGLGVILMRSLGRVLPLGPLHARISAAKSSVLQWIHGQGTRRGIFRHWSTLAWWRNWGLTLGSLLALDLLIEFSNLAGDLSKNNIHLIVFIKYWIWNLPPFLEVAFPVSFLLGSMLTLSEAALNREWLAIRAGGVSLLQWIWASRFAWGAVALATFLLQAGLAPLARTQARRLYYQILQRPQGSSSASPWMHLGSTGVLWHLSPEARWGFPLKGPGEAPILLRWQPGAERSEALAWGGTRLVPGPSTEALFPDRALRAAPSAAEAKTLDLIEWQRWAPDPERSYLLWSRLLGWLAGPLLVLAMLSYAFPGPRQGRGQAIGIGLVGGLVFLGLQTLFGGAARASEIPAYWGIVAPFMLLGASALVRVSRLRT</sequence>
<evidence type="ECO:0000256" key="1">
    <source>
        <dbReference type="ARBA" id="ARBA00004651"/>
    </source>
</evidence>
<name>A0ABQ5PW82_9BACT</name>
<dbReference type="Pfam" id="PF03739">
    <property type="entry name" value="LptF_LptG"/>
    <property type="match status" value="4"/>
</dbReference>
<keyword evidence="3 6" id="KW-0812">Transmembrane</keyword>
<feature type="transmembrane region" description="Helical" evidence="6">
    <location>
        <begin position="688"/>
        <end position="708"/>
    </location>
</feature>
<keyword evidence="2" id="KW-1003">Cell membrane</keyword>
<proteinExistence type="predicted"/>
<feature type="transmembrane region" description="Helical" evidence="6">
    <location>
        <begin position="104"/>
        <end position="129"/>
    </location>
</feature>
<feature type="transmembrane region" description="Helical" evidence="6">
    <location>
        <begin position="658"/>
        <end position="676"/>
    </location>
</feature>
<keyword evidence="8" id="KW-1185">Reference proteome</keyword>
<reference evidence="7" key="1">
    <citation type="journal article" date="2023" name="Antonie Van Leeuwenhoek">
        <title>Mesoterricola silvestris gen. nov., sp. nov., Mesoterricola sediminis sp. nov., Geothrix oryzae sp. nov., Geothrix edaphica sp. nov., Geothrix rubra sp. nov., and Geothrix limicola sp. nov., six novel members of Acidobacteriota isolated from soils.</title>
        <authorList>
            <person name="Itoh H."/>
            <person name="Sugisawa Y."/>
            <person name="Mise K."/>
            <person name="Xu Z."/>
            <person name="Kuniyasu M."/>
            <person name="Ushijima N."/>
            <person name="Kawano K."/>
            <person name="Kobayashi E."/>
            <person name="Shiratori Y."/>
            <person name="Masuda Y."/>
            <person name="Senoo K."/>
        </authorList>
    </citation>
    <scope>NUCLEOTIDE SEQUENCE</scope>
    <source>
        <strain evidence="7">Red802</strain>
    </source>
</reference>
<feature type="transmembrane region" description="Helical" evidence="6">
    <location>
        <begin position="282"/>
        <end position="300"/>
    </location>
</feature>
<protein>
    <recommendedName>
        <fullName evidence="9">YjgP/YjgQ family permease</fullName>
    </recommendedName>
</protein>
<gene>
    <name evidence="7" type="ORF">GETHED_10210</name>
</gene>
<dbReference type="PANTHER" id="PTHR33529">
    <property type="entry name" value="SLR0882 PROTEIN-RELATED"/>
    <property type="match status" value="1"/>
</dbReference>
<feature type="transmembrane region" description="Helical" evidence="6">
    <location>
        <begin position="306"/>
        <end position="328"/>
    </location>
</feature>
<evidence type="ECO:0000256" key="6">
    <source>
        <dbReference type="SAM" id="Phobius"/>
    </source>
</evidence>
<dbReference type="EMBL" id="BSDC01000001">
    <property type="protein sequence ID" value="GLH66657.1"/>
    <property type="molecule type" value="Genomic_DNA"/>
</dbReference>
<dbReference type="InterPro" id="IPR005495">
    <property type="entry name" value="LptG/LptF_permease"/>
</dbReference>
<comment type="caution">
    <text evidence="7">The sequence shown here is derived from an EMBL/GenBank/DDBJ whole genome shotgun (WGS) entry which is preliminary data.</text>
</comment>
<accession>A0ABQ5PW82</accession>
<evidence type="ECO:0000256" key="5">
    <source>
        <dbReference type="ARBA" id="ARBA00023136"/>
    </source>
</evidence>
<organism evidence="7 8">
    <name type="scientific">Geothrix edaphica</name>
    <dbReference type="NCBI Taxonomy" id="2927976"/>
    <lineage>
        <taxon>Bacteria</taxon>
        <taxon>Pseudomonadati</taxon>
        <taxon>Acidobacteriota</taxon>
        <taxon>Holophagae</taxon>
        <taxon>Holophagales</taxon>
        <taxon>Holophagaceae</taxon>
        <taxon>Geothrix</taxon>
    </lineage>
</organism>